<accession>A0AAN9BE11</accession>
<evidence type="ECO:0000313" key="2">
    <source>
        <dbReference type="Proteomes" id="UP001374579"/>
    </source>
</evidence>
<dbReference type="Proteomes" id="UP001374579">
    <property type="component" value="Unassembled WGS sequence"/>
</dbReference>
<dbReference type="InterPro" id="IPR032801">
    <property type="entry name" value="PXL2A/B/C"/>
</dbReference>
<reference evidence="1 2" key="1">
    <citation type="submission" date="2024-02" db="EMBL/GenBank/DDBJ databases">
        <title>Chromosome-scale genome assembly of the rough periwinkle Littorina saxatilis.</title>
        <authorList>
            <person name="De Jode A."/>
            <person name="Faria R."/>
            <person name="Formenti G."/>
            <person name="Sims Y."/>
            <person name="Smith T.P."/>
            <person name="Tracey A."/>
            <person name="Wood J.M.D."/>
            <person name="Zagrodzka Z.B."/>
            <person name="Johannesson K."/>
            <person name="Butlin R.K."/>
            <person name="Leder E.H."/>
        </authorList>
    </citation>
    <scope>NUCLEOTIDE SEQUENCE [LARGE SCALE GENOMIC DNA]</scope>
    <source>
        <strain evidence="1">Snail1</strain>
        <tissue evidence="1">Muscle</tissue>
    </source>
</reference>
<dbReference type="SUPFAM" id="SSF52833">
    <property type="entry name" value="Thioredoxin-like"/>
    <property type="match status" value="1"/>
</dbReference>
<name>A0AAN9BE11_9CAEN</name>
<organism evidence="1 2">
    <name type="scientific">Littorina saxatilis</name>
    <dbReference type="NCBI Taxonomy" id="31220"/>
    <lineage>
        <taxon>Eukaryota</taxon>
        <taxon>Metazoa</taxon>
        <taxon>Spiralia</taxon>
        <taxon>Lophotrochozoa</taxon>
        <taxon>Mollusca</taxon>
        <taxon>Gastropoda</taxon>
        <taxon>Caenogastropoda</taxon>
        <taxon>Littorinimorpha</taxon>
        <taxon>Littorinoidea</taxon>
        <taxon>Littorinidae</taxon>
        <taxon>Littorina</taxon>
    </lineage>
</organism>
<proteinExistence type="predicted"/>
<dbReference type="Gene3D" id="3.40.30.10">
    <property type="entry name" value="Glutaredoxin"/>
    <property type="match status" value="1"/>
</dbReference>
<dbReference type="Pfam" id="PF13911">
    <property type="entry name" value="AhpC-TSA_2"/>
    <property type="match status" value="1"/>
</dbReference>
<dbReference type="AlphaFoldDB" id="A0AAN9BE11"/>
<keyword evidence="2" id="KW-1185">Reference proteome</keyword>
<gene>
    <name evidence="1" type="ORF">V1264_018589</name>
</gene>
<evidence type="ECO:0000313" key="1">
    <source>
        <dbReference type="EMBL" id="KAK7103752.1"/>
    </source>
</evidence>
<protein>
    <submittedName>
        <fullName evidence="1">Uncharacterized protein</fullName>
    </submittedName>
</protein>
<sequence>MARQEEFTTLGAHIVIVSFGLYEGAVKWLKDTKCPFQMLIDSKRQMYQEFGLKRSAFKVWSVECMVYYGEQMRAGKKLPSPYENVHDDVNQMGGDFIVSDKGKLVLCYPSQASTDRPAVNSLLQVLKAGSNSPRTSQLMQADST</sequence>
<dbReference type="EMBL" id="JBAMIC010000008">
    <property type="protein sequence ID" value="KAK7103752.1"/>
    <property type="molecule type" value="Genomic_DNA"/>
</dbReference>
<comment type="caution">
    <text evidence="1">The sequence shown here is derived from an EMBL/GenBank/DDBJ whole genome shotgun (WGS) entry which is preliminary data.</text>
</comment>
<dbReference type="InterPro" id="IPR036249">
    <property type="entry name" value="Thioredoxin-like_sf"/>
</dbReference>